<dbReference type="InterPro" id="IPR017938">
    <property type="entry name" value="Riboflavin_synthase-like_b-brl"/>
</dbReference>
<comment type="caution">
    <text evidence="10">The sequence shown here is derived from an EMBL/GenBank/DDBJ whole genome shotgun (WGS) entry which is preliminary data.</text>
</comment>
<evidence type="ECO:0000259" key="8">
    <source>
        <dbReference type="PROSITE" id="PS51085"/>
    </source>
</evidence>
<evidence type="ECO:0000256" key="7">
    <source>
        <dbReference type="ARBA" id="ARBA00023014"/>
    </source>
</evidence>
<comment type="cofactor">
    <cofactor evidence="1">
        <name>FAD</name>
        <dbReference type="ChEBI" id="CHEBI:57692"/>
    </cofactor>
</comment>
<evidence type="ECO:0000256" key="4">
    <source>
        <dbReference type="ARBA" id="ARBA00022723"/>
    </source>
</evidence>
<dbReference type="PROSITE" id="PS51384">
    <property type="entry name" value="FAD_FR"/>
    <property type="match status" value="1"/>
</dbReference>
<dbReference type="PANTHER" id="PTHR47354">
    <property type="entry name" value="NADH OXIDOREDUCTASE HCR"/>
    <property type="match status" value="1"/>
</dbReference>
<reference evidence="10 11" key="1">
    <citation type="submission" date="2019-07" db="EMBL/GenBank/DDBJ databases">
        <title>Analysis of the biochemical properties, biological activity and biotechnological potential of siderophores and biosurfactants produced by Antarctic psychrotolerant bacteria.</title>
        <authorList>
            <person name="Styczynski M."/>
            <person name="Krucon T."/>
            <person name="Decewicz P."/>
            <person name="Dziewit L."/>
        </authorList>
    </citation>
    <scope>NUCLEOTIDE SEQUENCE [LARGE SCALE GENOMIC DNA]</scope>
    <source>
        <strain evidence="10 11">ANT_H27</strain>
    </source>
</reference>
<accession>A0A5B0EMY3</accession>
<feature type="domain" description="FAD-binding FR-type" evidence="9">
    <location>
        <begin position="5"/>
        <end position="107"/>
    </location>
</feature>
<proteinExistence type="predicted"/>
<dbReference type="InterPro" id="IPR036010">
    <property type="entry name" value="2Fe-2S_ferredoxin-like_sf"/>
</dbReference>
<dbReference type="SUPFAM" id="SSF54292">
    <property type="entry name" value="2Fe-2S ferredoxin-like"/>
    <property type="match status" value="1"/>
</dbReference>
<dbReference type="GO" id="GO:0016491">
    <property type="term" value="F:oxidoreductase activity"/>
    <property type="evidence" value="ECO:0007669"/>
    <property type="project" value="UniProtKB-KW"/>
</dbReference>
<evidence type="ECO:0000313" key="11">
    <source>
        <dbReference type="Proteomes" id="UP000323856"/>
    </source>
</evidence>
<evidence type="ECO:0000256" key="1">
    <source>
        <dbReference type="ARBA" id="ARBA00001974"/>
    </source>
</evidence>
<dbReference type="AlphaFoldDB" id="A0A5B0EMY3"/>
<dbReference type="SUPFAM" id="SSF52343">
    <property type="entry name" value="Ferredoxin reductase-like, C-terminal NADP-linked domain"/>
    <property type="match status" value="1"/>
</dbReference>
<dbReference type="Gene3D" id="3.40.50.80">
    <property type="entry name" value="Nucleotide-binding domain of ferredoxin-NADP reductase (FNR) module"/>
    <property type="match status" value="1"/>
</dbReference>
<dbReference type="GO" id="GO:0051537">
    <property type="term" value="F:2 iron, 2 sulfur cluster binding"/>
    <property type="evidence" value="ECO:0007669"/>
    <property type="project" value="UniProtKB-KW"/>
</dbReference>
<keyword evidence="4" id="KW-0479">Metal-binding</keyword>
<dbReference type="SUPFAM" id="SSF63380">
    <property type="entry name" value="Riboflavin synthase domain-like"/>
    <property type="match status" value="1"/>
</dbReference>
<organism evidence="10 11">
    <name type="scientific">Paeniglutamicibacter gangotriensis</name>
    <dbReference type="NCBI Taxonomy" id="254787"/>
    <lineage>
        <taxon>Bacteria</taxon>
        <taxon>Bacillati</taxon>
        <taxon>Actinomycetota</taxon>
        <taxon>Actinomycetes</taxon>
        <taxon>Micrococcales</taxon>
        <taxon>Micrococcaceae</taxon>
        <taxon>Paeniglutamicibacter</taxon>
    </lineage>
</organism>
<evidence type="ECO:0000259" key="9">
    <source>
        <dbReference type="PROSITE" id="PS51384"/>
    </source>
</evidence>
<dbReference type="PROSITE" id="PS51085">
    <property type="entry name" value="2FE2S_FER_2"/>
    <property type="match status" value="1"/>
</dbReference>
<keyword evidence="7" id="KW-0411">Iron-sulfur</keyword>
<dbReference type="Pfam" id="PF00175">
    <property type="entry name" value="NAD_binding_1"/>
    <property type="match status" value="1"/>
</dbReference>
<dbReference type="PANTHER" id="PTHR47354:SF1">
    <property type="entry name" value="CARNITINE MONOOXYGENASE REDUCTASE SUBUNIT"/>
    <property type="match status" value="1"/>
</dbReference>
<feature type="domain" description="2Fe-2S ferredoxin-type" evidence="8">
    <location>
        <begin position="234"/>
        <end position="321"/>
    </location>
</feature>
<keyword evidence="5" id="KW-0560">Oxidoreductase</keyword>
<dbReference type="EMBL" id="VOBL01000002">
    <property type="protein sequence ID" value="KAA0979281.1"/>
    <property type="molecule type" value="Genomic_DNA"/>
</dbReference>
<evidence type="ECO:0000256" key="5">
    <source>
        <dbReference type="ARBA" id="ARBA00023002"/>
    </source>
</evidence>
<dbReference type="InterPro" id="IPR050415">
    <property type="entry name" value="MRET"/>
</dbReference>
<dbReference type="Pfam" id="PF00111">
    <property type="entry name" value="Fer2"/>
    <property type="match status" value="1"/>
</dbReference>
<dbReference type="InterPro" id="IPR006058">
    <property type="entry name" value="2Fe2S_fd_BS"/>
</dbReference>
<keyword evidence="6" id="KW-0408">Iron</keyword>
<sequence length="321" mass="35016">MTQLSERLDVVVADVDHVADRVVSLVLRRIDGEEFPSWEPGAHIDVYLGDGFIRQYSLCSSREDRYILRIGVLHVPDSRGGSQRVHENLVMGAPLAISAPRNNFPLVESRKYLFIAGGIGITPIIPMLEEAEAKGRDWRLVYGGRSRDTMAFGQALEDKYGSDKVNLYAEDEVGRLDLQEILGMPRAHMLVYACGPGGMLSAIEDFCMGWPPGALHLERFSADTLGAGSVSEPFEVELARSGRIVKVETTETILDAVEKVGVRILSSCRAGLCGTCETRVISGTPDHRDAVLTEADKDANDVMLPCVSRSAAGCGRLILDL</sequence>
<dbReference type="PROSITE" id="PS00197">
    <property type="entry name" value="2FE2S_FER_1"/>
    <property type="match status" value="1"/>
</dbReference>
<dbReference type="Proteomes" id="UP000323856">
    <property type="component" value="Unassembled WGS sequence"/>
</dbReference>
<dbReference type="GO" id="GO:0046872">
    <property type="term" value="F:metal ion binding"/>
    <property type="evidence" value="ECO:0007669"/>
    <property type="project" value="UniProtKB-KW"/>
</dbReference>
<dbReference type="OrthoDB" id="502624at2"/>
<evidence type="ECO:0000256" key="2">
    <source>
        <dbReference type="ARBA" id="ARBA00022630"/>
    </source>
</evidence>
<evidence type="ECO:0000313" key="10">
    <source>
        <dbReference type="EMBL" id="KAA0979281.1"/>
    </source>
</evidence>
<dbReference type="PRINTS" id="PR00409">
    <property type="entry name" value="PHDIOXRDTASE"/>
</dbReference>
<dbReference type="InterPro" id="IPR001041">
    <property type="entry name" value="2Fe-2S_ferredoxin-type"/>
</dbReference>
<gene>
    <name evidence="10" type="ORF">FQ154_02290</name>
</gene>
<dbReference type="CDD" id="cd00207">
    <property type="entry name" value="fer2"/>
    <property type="match status" value="1"/>
</dbReference>
<dbReference type="InterPro" id="IPR017927">
    <property type="entry name" value="FAD-bd_FR_type"/>
</dbReference>
<dbReference type="CDD" id="cd06185">
    <property type="entry name" value="PDR_like"/>
    <property type="match status" value="1"/>
</dbReference>
<dbReference type="RefSeq" id="WP_149618545.1">
    <property type="nucleotide sequence ID" value="NZ_VOBL01000002.1"/>
</dbReference>
<keyword evidence="3" id="KW-0001">2Fe-2S</keyword>
<protein>
    <submittedName>
        <fullName evidence="10">Oxidoreductase</fullName>
    </submittedName>
</protein>
<keyword evidence="2" id="KW-0285">Flavoprotein</keyword>
<dbReference type="InterPro" id="IPR001433">
    <property type="entry name" value="OxRdtase_FAD/NAD-bd"/>
</dbReference>
<evidence type="ECO:0000256" key="3">
    <source>
        <dbReference type="ARBA" id="ARBA00022714"/>
    </source>
</evidence>
<dbReference type="InterPro" id="IPR039261">
    <property type="entry name" value="FNR_nucleotide-bd"/>
</dbReference>
<dbReference type="Gene3D" id="3.10.20.30">
    <property type="match status" value="1"/>
</dbReference>
<dbReference type="InterPro" id="IPR012675">
    <property type="entry name" value="Beta-grasp_dom_sf"/>
</dbReference>
<name>A0A5B0EMY3_9MICC</name>
<dbReference type="Gene3D" id="2.40.30.10">
    <property type="entry name" value="Translation factors"/>
    <property type="match status" value="1"/>
</dbReference>
<evidence type="ECO:0000256" key="6">
    <source>
        <dbReference type="ARBA" id="ARBA00023004"/>
    </source>
</evidence>